<feature type="domain" description="N-acetyltransferase" evidence="1">
    <location>
        <begin position="149"/>
        <end position="282"/>
    </location>
</feature>
<dbReference type="STRING" id="1963862.B4O97_13050"/>
<dbReference type="OrthoDB" id="9796919at2"/>
<comment type="caution">
    <text evidence="2">The sequence shown here is derived from an EMBL/GenBank/DDBJ whole genome shotgun (WGS) entry which is preliminary data.</text>
</comment>
<dbReference type="PROSITE" id="PS51186">
    <property type="entry name" value="GNAT"/>
    <property type="match status" value="1"/>
</dbReference>
<dbReference type="GO" id="GO:0016747">
    <property type="term" value="F:acyltransferase activity, transferring groups other than amino-acyl groups"/>
    <property type="evidence" value="ECO:0007669"/>
    <property type="project" value="InterPro"/>
</dbReference>
<dbReference type="RefSeq" id="WP_083051455.1">
    <property type="nucleotide sequence ID" value="NZ_MWQY01000014.1"/>
</dbReference>
<organism evidence="2 3">
    <name type="scientific">Marispirochaeta aestuarii</name>
    <dbReference type="NCBI Taxonomy" id="1963862"/>
    <lineage>
        <taxon>Bacteria</taxon>
        <taxon>Pseudomonadati</taxon>
        <taxon>Spirochaetota</taxon>
        <taxon>Spirochaetia</taxon>
        <taxon>Spirochaetales</taxon>
        <taxon>Spirochaetaceae</taxon>
        <taxon>Marispirochaeta</taxon>
    </lineage>
</organism>
<dbReference type="InterPro" id="IPR000182">
    <property type="entry name" value="GNAT_dom"/>
</dbReference>
<proteinExistence type="predicted"/>
<dbReference type="Proteomes" id="UP000192343">
    <property type="component" value="Unassembled WGS sequence"/>
</dbReference>
<dbReference type="SUPFAM" id="SSF55729">
    <property type="entry name" value="Acyl-CoA N-acyltransferases (Nat)"/>
    <property type="match status" value="1"/>
</dbReference>
<evidence type="ECO:0000259" key="1">
    <source>
        <dbReference type="PROSITE" id="PS51186"/>
    </source>
</evidence>
<dbReference type="Gene3D" id="3.40.630.30">
    <property type="match status" value="1"/>
</dbReference>
<reference evidence="2 3" key="1">
    <citation type="submission" date="2017-03" db="EMBL/GenBank/DDBJ databases">
        <title>Draft Genome sequence of Marispirochaeta sp. strain JC444.</title>
        <authorList>
            <person name="Shivani Y."/>
            <person name="Subhash Y."/>
            <person name="Sasikala C."/>
            <person name="Ramana C."/>
        </authorList>
    </citation>
    <scope>NUCLEOTIDE SEQUENCE [LARGE SCALE GENOMIC DNA]</scope>
    <source>
        <strain evidence="2 3">JC444</strain>
    </source>
</reference>
<gene>
    <name evidence="2" type="ORF">B4O97_13050</name>
</gene>
<dbReference type="CDD" id="cd04301">
    <property type="entry name" value="NAT_SF"/>
    <property type="match status" value="1"/>
</dbReference>
<evidence type="ECO:0000313" key="2">
    <source>
        <dbReference type="EMBL" id="ORC34235.1"/>
    </source>
</evidence>
<name>A0A1Y1RW18_9SPIO</name>
<evidence type="ECO:0000313" key="3">
    <source>
        <dbReference type="Proteomes" id="UP000192343"/>
    </source>
</evidence>
<accession>A0A1Y1RW18</accession>
<protein>
    <recommendedName>
        <fullName evidence="1">N-acetyltransferase domain-containing protein</fullName>
    </recommendedName>
</protein>
<dbReference type="AlphaFoldDB" id="A0A1Y1RW18"/>
<keyword evidence="3" id="KW-1185">Reference proteome</keyword>
<sequence>MLRPCHPGYVSVVSDFLLAHEELWTALTDRLFFKGRLRTSRKLEDLYLLEGTQGLRGLIYHESAGFTFPAVIPPLDTVDMNTLGEALRSFGKITTLMGNSRVIDVCTAAVGRAPAYRVDYLHMVRPCRAGCFSAENPVPREIYEHLKPGQVREVYPLQRAYEIEEVLLEPEKFNPLICMNHLREALKKQQIYGTRINGSLAAKAGTNALGVNWVQLGGIFTLPGFRGRGVARRLMARLLENLDEQGLGSTLFVKPENIPAVSLYRRVGFTDTGPFSIAYYLR</sequence>
<dbReference type="EMBL" id="MWQY01000014">
    <property type="protein sequence ID" value="ORC34235.1"/>
    <property type="molecule type" value="Genomic_DNA"/>
</dbReference>
<dbReference type="Pfam" id="PF00583">
    <property type="entry name" value="Acetyltransf_1"/>
    <property type="match status" value="1"/>
</dbReference>
<dbReference type="InterPro" id="IPR016181">
    <property type="entry name" value="Acyl_CoA_acyltransferase"/>
</dbReference>